<dbReference type="CDD" id="cd00801">
    <property type="entry name" value="INT_P4_C"/>
    <property type="match status" value="1"/>
</dbReference>
<feature type="domain" description="Tyr recombinase" evidence="5">
    <location>
        <begin position="227"/>
        <end position="414"/>
    </location>
</feature>
<dbReference type="GO" id="GO:0003677">
    <property type="term" value="F:DNA binding"/>
    <property type="evidence" value="ECO:0007669"/>
    <property type="project" value="UniProtKB-KW"/>
</dbReference>
<dbReference type="GO" id="GO:0015074">
    <property type="term" value="P:DNA integration"/>
    <property type="evidence" value="ECO:0007669"/>
    <property type="project" value="UniProtKB-KW"/>
</dbReference>
<dbReference type="Pfam" id="PF13356">
    <property type="entry name" value="Arm-DNA-bind_3"/>
    <property type="match status" value="1"/>
</dbReference>
<accession>M9R878</accession>
<reference evidence="6 7" key="1">
    <citation type="journal article" date="2013" name="PLoS ONE">
        <title>Poles Apart: Arctic and Antarctic Octadecabacter strains Share High Genome Plasticity and a New Type of Xanthorhodopsin.</title>
        <authorList>
            <person name="Vollmers J."/>
            <person name="Voget S."/>
            <person name="Dietrich S."/>
            <person name="Gollnow K."/>
            <person name="Smits M."/>
            <person name="Meyer K."/>
            <person name="Brinkhoff T."/>
            <person name="Simon M."/>
            <person name="Daniel R."/>
        </authorList>
    </citation>
    <scope>NUCLEOTIDE SEQUENCE [LARGE SCALE GENOMIC DNA]</scope>
    <source>
        <strain evidence="6 7">307</strain>
    </source>
</reference>
<protein>
    <submittedName>
        <fullName evidence="6">Putative phage integrase</fullName>
    </submittedName>
</protein>
<dbReference type="STRING" id="391626.OAN307_c01830"/>
<dbReference type="Proteomes" id="UP000005307">
    <property type="component" value="Chromosome"/>
</dbReference>
<dbReference type="Gene3D" id="3.30.160.390">
    <property type="entry name" value="Integrase, DNA-binding domain"/>
    <property type="match status" value="1"/>
</dbReference>
<dbReference type="Pfam" id="PF00589">
    <property type="entry name" value="Phage_integrase"/>
    <property type="match status" value="1"/>
</dbReference>
<dbReference type="PANTHER" id="PTHR30629">
    <property type="entry name" value="PROPHAGE INTEGRASE"/>
    <property type="match status" value="1"/>
</dbReference>
<keyword evidence="7" id="KW-1185">Reference proteome</keyword>
<dbReference type="InterPro" id="IPR013762">
    <property type="entry name" value="Integrase-like_cat_sf"/>
</dbReference>
<evidence type="ECO:0000256" key="2">
    <source>
        <dbReference type="ARBA" id="ARBA00022908"/>
    </source>
</evidence>
<dbReference type="PANTHER" id="PTHR30629:SF6">
    <property type="entry name" value="PROPHAGE INTEGRASE INTA-RELATED"/>
    <property type="match status" value="1"/>
</dbReference>
<evidence type="ECO:0000256" key="3">
    <source>
        <dbReference type="ARBA" id="ARBA00023125"/>
    </source>
</evidence>
<keyword evidence="4" id="KW-0233">DNA recombination</keyword>
<evidence type="ECO:0000256" key="1">
    <source>
        <dbReference type="ARBA" id="ARBA00008857"/>
    </source>
</evidence>
<dbReference type="HOGENOM" id="CLU_027562_0_2_5"/>
<dbReference type="PROSITE" id="PS51898">
    <property type="entry name" value="TYR_RECOMBINASE"/>
    <property type="match status" value="1"/>
</dbReference>
<dbReference type="InterPro" id="IPR010998">
    <property type="entry name" value="Integrase_recombinase_N"/>
</dbReference>
<dbReference type="KEGG" id="oat:OAN307_c01830"/>
<name>M9R878_9RHOB</name>
<dbReference type="Pfam" id="PF22022">
    <property type="entry name" value="Phage_int_M"/>
    <property type="match status" value="1"/>
</dbReference>
<dbReference type="InterPro" id="IPR050808">
    <property type="entry name" value="Phage_Integrase"/>
</dbReference>
<evidence type="ECO:0000259" key="5">
    <source>
        <dbReference type="PROSITE" id="PS51898"/>
    </source>
</evidence>
<keyword evidence="3" id="KW-0238">DNA-binding</keyword>
<keyword evidence="2" id="KW-0229">DNA integration</keyword>
<dbReference type="InterPro" id="IPR038488">
    <property type="entry name" value="Integrase_DNA-bd_sf"/>
</dbReference>
<comment type="similarity">
    <text evidence="1">Belongs to the 'phage' integrase family.</text>
</comment>
<evidence type="ECO:0000256" key="4">
    <source>
        <dbReference type="ARBA" id="ARBA00023172"/>
    </source>
</evidence>
<evidence type="ECO:0000313" key="6">
    <source>
        <dbReference type="EMBL" id="AGI65950.1"/>
    </source>
</evidence>
<dbReference type="eggNOG" id="COG0582">
    <property type="taxonomic scope" value="Bacteria"/>
</dbReference>
<dbReference type="InterPro" id="IPR011010">
    <property type="entry name" value="DNA_brk_join_enz"/>
</dbReference>
<dbReference type="SUPFAM" id="SSF56349">
    <property type="entry name" value="DNA breaking-rejoining enzymes"/>
    <property type="match status" value="1"/>
</dbReference>
<dbReference type="GO" id="GO:0006310">
    <property type="term" value="P:DNA recombination"/>
    <property type="evidence" value="ECO:0007669"/>
    <property type="project" value="UniProtKB-KW"/>
</dbReference>
<dbReference type="AlphaFoldDB" id="M9R878"/>
<sequence>MAQTLHRLTDKQIAAAAAGANLNDGGGLSYRVAKGSGAGKWAFRFTSRDADFVAQQEARGSAVRQRDMGLGTYPSTTLAAARKKATAFRLMVSDGHDPIEQDRRAGEAGQKKALEDVKALSAAEMTFGRYADENFLPEMLPRFANAAHVQQWEATFATHAKTLRNKPLAAINRIDVLGVLKPIWETKNPTATRSRERIERLFSHAIQNGHFKGDNPAAWTQFDHTLSAPKKLTRGHHNAIPHGRVAELFMAISARQEGSMSALMLEWITLSACRTGEARFAVWDEIDLELMIWAIPAERMKMRRGHEVPITKRMAAILADVKVRQGAVGECGPHVFSEDGSKALSKMTALMFMRRLKGFEEFTVHGLRATFKTWTASETTFPRELIEEQLAHQLGAVERAYMRGSAVERRRPMMEAWADHCAGLEANEDAVNVVTLTSGRGA</sequence>
<dbReference type="RefSeq" id="WP_015498011.1">
    <property type="nucleotide sequence ID" value="NC_020911.1"/>
</dbReference>
<dbReference type="Gene3D" id="1.10.443.10">
    <property type="entry name" value="Intergrase catalytic core"/>
    <property type="match status" value="1"/>
</dbReference>
<organism evidence="6 7">
    <name type="scientific">Octadecabacter antarcticus 307</name>
    <dbReference type="NCBI Taxonomy" id="391626"/>
    <lineage>
        <taxon>Bacteria</taxon>
        <taxon>Pseudomonadati</taxon>
        <taxon>Pseudomonadota</taxon>
        <taxon>Alphaproteobacteria</taxon>
        <taxon>Rhodobacterales</taxon>
        <taxon>Roseobacteraceae</taxon>
        <taxon>Octadecabacter</taxon>
    </lineage>
</organism>
<dbReference type="InterPro" id="IPR053876">
    <property type="entry name" value="Phage_int_M"/>
</dbReference>
<gene>
    <name evidence="6" type="ORF">OAN307_c01830</name>
</gene>
<dbReference type="Gene3D" id="1.10.150.130">
    <property type="match status" value="1"/>
</dbReference>
<dbReference type="InterPro" id="IPR002104">
    <property type="entry name" value="Integrase_catalytic"/>
</dbReference>
<evidence type="ECO:0000313" key="7">
    <source>
        <dbReference type="Proteomes" id="UP000005307"/>
    </source>
</evidence>
<dbReference type="EMBL" id="CP003740">
    <property type="protein sequence ID" value="AGI65950.1"/>
    <property type="molecule type" value="Genomic_DNA"/>
</dbReference>
<proteinExistence type="inferred from homology"/>
<dbReference type="InterPro" id="IPR025166">
    <property type="entry name" value="Integrase_DNA_bind_dom"/>
</dbReference>